<sequence>MFLTTSIHFLFLIFLALLSLVVVLIILVLLYGFFQYKQSVRASGWLKIINQKISEVIVYDEDELPSDQSFRKFSENPSFRNLFLHQLVGSEKKFSGTAKNRIRDMFRQYDLYHEAVKKLDQKKPHLIAGGIQELTVMDSKESLSKIASLVAHPSVQVYQEAQYAMVSLKGFEGLGFLNTTRGIISEWQQLRLLLSITSIPDNSGQAIEAWLTSTNDSVIIFTLKLLRKFQLLSFYPSVISLMEHPSVEVRVQAVQTLLSLENSSTIASLIKMYPHQPVEVQLEILRTMKISKDKDCTGLLKKELSESTVSGIKVYAAETLFVLGNRDYLEQLMQDETSSEELIHIIKYALREKIC</sequence>
<dbReference type="Proteomes" id="UP000269015">
    <property type="component" value="Chromosome"/>
</dbReference>
<keyword evidence="1" id="KW-0472">Membrane</keyword>
<dbReference type="AlphaFoldDB" id="A0AAD0YXH8"/>
<dbReference type="RefSeq" id="WP_060868899.1">
    <property type="nucleotide sequence ID" value="NZ_CP033930.1"/>
</dbReference>
<evidence type="ECO:0000256" key="1">
    <source>
        <dbReference type="SAM" id="Phobius"/>
    </source>
</evidence>
<organism evidence="2 3">
    <name type="scientific">Chryseobacterium indologenes</name>
    <name type="common">Flavobacterium indologenes</name>
    <dbReference type="NCBI Taxonomy" id="253"/>
    <lineage>
        <taxon>Bacteria</taxon>
        <taxon>Pseudomonadati</taxon>
        <taxon>Bacteroidota</taxon>
        <taxon>Flavobacteriia</taxon>
        <taxon>Flavobacteriales</taxon>
        <taxon>Weeksellaceae</taxon>
        <taxon>Chryseobacterium group</taxon>
        <taxon>Chryseobacterium</taxon>
    </lineage>
</organism>
<dbReference type="Gene3D" id="1.25.10.10">
    <property type="entry name" value="Leucine-rich Repeat Variant"/>
    <property type="match status" value="1"/>
</dbReference>
<protein>
    <recommendedName>
        <fullName evidence="4">HEAT repeat domain-containing protein</fullName>
    </recommendedName>
</protein>
<evidence type="ECO:0008006" key="4">
    <source>
        <dbReference type="Google" id="ProtNLM"/>
    </source>
</evidence>
<dbReference type="SUPFAM" id="SSF48371">
    <property type="entry name" value="ARM repeat"/>
    <property type="match status" value="1"/>
</dbReference>
<feature type="transmembrane region" description="Helical" evidence="1">
    <location>
        <begin position="6"/>
        <end position="34"/>
    </location>
</feature>
<proteinExistence type="predicted"/>
<gene>
    <name evidence="2" type="ORF">EG352_02145</name>
</gene>
<keyword evidence="1" id="KW-0812">Transmembrane</keyword>
<evidence type="ECO:0000313" key="3">
    <source>
        <dbReference type="Proteomes" id="UP000269015"/>
    </source>
</evidence>
<dbReference type="InterPro" id="IPR011989">
    <property type="entry name" value="ARM-like"/>
</dbReference>
<dbReference type="EMBL" id="CP033930">
    <property type="protein sequence ID" value="AZB16659.1"/>
    <property type="molecule type" value="Genomic_DNA"/>
</dbReference>
<dbReference type="InterPro" id="IPR016024">
    <property type="entry name" value="ARM-type_fold"/>
</dbReference>
<evidence type="ECO:0000313" key="2">
    <source>
        <dbReference type="EMBL" id="AZB16659.1"/>
    </source>
</evidence>
<accession>A0AAD0YXH8</accession>
<keyword evidence="1" id="KW-1133">Transmembrane helix</keyword>
<name>A0AAD0YXH8_CHRID</name>
<reference evidence="2 3" key="1">
    <citation type="submission" date="2018-11" db="EMBL/GenBank/DDBJ databases">
        <title>Proposal to divide the Flavobacteriaceae and reorganize its genera based on Amino Acid Identity values calculated from whole genome sequences.</title>
        <authorList>
            <person name="Nicholson A.C."/>
            <person name="Gulvik C.A."/>
            <person name="Whitney A.M."/>
            <person name="Humrighouse B.W."/>
            <person name="Bell M."/>
            <person name="Holmes B."/>
            <person name="Steigerwalt A.G."/>
            <person name="Villarma A."/>
            <person name="Sheth M."/>
            <person name="Batra D."/>
            <person name="Pryor J."/>
            <person name="Bernardet J.-F."/>
            <person name="Hugo C."/>
            <person name="Kampfer P."/>
            <person name="Newman J."/>
            <person name="McQuiston J.R."/>
        </authorList>
    </citation>
    <scope>NUCLEOTIDE SEQUENCE [LARGE SCALE GENOMIC DNA]</scope>
    <source>
        <strain evidence="2 3">H5559</strain>
    </source>
</reference>